<sequence length="100" mass="10745">MPAVSRGIVYSLLAVVVVLLLGIAALISVASQRNQRLKDATIDFQRNLNQKEGKIKDLQQRLENCDTVRATISNDSGWGPASISTDTTAVVSQTVSSPSF</sequence>
<feature type="transmembrane region" description="Helical" evidence="2">
    <location>
        <begin position="12"/>
        <end position="30"/>
    </location>
</feature>
<name>A0A0E3ZTR8_9BACT</name>
<dbReference type="RefSeq" id="WP_046375686.1">
    <property type="nucleotide sequence ID" value="NZ_CP010429.1"/>
</dbReference>
<evidence type="ECO:0000256" key="1">
    <source>
        <dbReference type="SAM" id="Coils"/>
    </source>
</evidence>
<evidence type="ECO:0000256" key="2">
    <source>
        <dbReference type="SAM" id="Phobius"/>
    </source>
</evidence>
<dbReference type="HOGENOM" id="CLU_2358292_0_0_10"/>
<keyword evidence="4" id="KW-1185">Reference proteome</keyword>
<dbReference type="EMBL" id="CP010429">
    <property type="protein sequence ID" value="AKD54088.1"/>
    <property type="molecule type" value="Genomic_DNA"/>
</dbReference>
<gene>
    <name evidence="3" type="ORF">SD10_03405</name>
</gene>
<dbReference type="PATRIC" id="fig|1379870.5.peg.746"/>
<evidence type="ECO:0000313" key="4">
    <source>
        <dbReference type="Proteomes" id="UP000033054"/>
    </source>
</evidence>
<dbReference type="KEGG" id="srd:SD10_03405"/>
<reference evidence="3 4" key="1">
    <citation type="journal article" date="2014" name="Curr. Microbiol.">
        <title>Spirosoma radiotolerans sp. nov., a gamma-radiation-resistant bacterium isolated from gamma ray-irradiated soil.</title>
        <authorList>
            <person name="Lee J.J."/>
            <person name="Srinivasan S."/>
            <person name="Lim S."/>
            <person name="Joe M."/>
            <person name="Im S."/>
            <person name="Bae S.I."/>
            <person name="Park K.R."/>
            <person name="Han J.H."/>
            <person name="Park S.H."/>
            <person name="Joo B.M."/>
            <person name="Park S.J."/>
            <person name="Kim M.K."/>
        </authorList>
    </citation>
    <scope>NUCLEOTIDE SEQUENCE [LARGE SCALE GENOMIC DNA]</scope>
    <source>
        <strain evidence="3 4">DG5A</strain>
    </source>
</reference>
<keyword evidence="2" id="KW-0472">Membrane</keyword>
<feature type="coiled-coil region" evidence="1">
    <location>
        <begin position="41"/>
        <end position="68"/>
    </location>
</feature>
<evidence type="ECO:0000313" key="3">
    <source>
        <dbReference type="EMBL" id="AKD54088.1"/>
    </source>
</evidence>
<proteinExistence type="predicted"/>
<keyword evidence="2" id="KW-1133">Transmembrane helix</keyword>
<protein>
    <submittedName>
        <fullName evidence="3">Uncharacterized protein</fullName>
    </submittedName>
</protein>
<dbReference type="AlphaFoldDB" id="A0A0E3ZTR8"/>
<dbReference type="Proteomes" id="UP000033054">
    <property type="component" value="Chromosome"/>
</dbReference>
<accession>A0A0E3ZTR8</accession>
<organism evidence="3 4">
    <name type="scientific">Spirosoma radiotolerans</name>
    <dbReference type="NCBI Taxonomy" id="1379870"/>
    <lineage>
        <taxon>Bacteria</taxon>
        <taxon>Pseudomonadati</taxon>
        <taxon>Bacteroidota</taxon>
        <taxon>Cytophagia</taxon>
        <taxon>Cytophagales</taxon>
        <taxon>Cytophagaceae</taxon>
        <taxon>Spirosoma</taxon>
    </lineage>
</organism>
<keyword evidence="2" id="KW-0812">Transmembrane</keyword>
<keyword evidence="1" id="KW-0175">Coiled coil</keyword>